<dbReference type="GO" id="GO:0008265">
    <property type="term" value="F:molybdenum cofactor sulfurtransferase activity"/>
    <property type="evidence" value="ECO:0007669"/>
    <property type="project" value="TreeGrafter"/>
</dbReference>
<keyword evidence="3" id="KW-1185">Reference proteome</keyword>
<dbReference type="Gene3D" id="3.40.640.10">
    <property type="entry name" value="Type I PLP-dependent aspartate aminotransferase-like (Major domain)"/>
    <property type="match status" value="1"/>
</dbReference>
<dbReference type="AlphaFoldDB" id="B8MJ03"/>
<reference evidence="3" key="1">
    <citation type="journal article" date="2015" name="Genome Announc.">
        <title>Genome sequence of the AIDS-associated pathogen Penicillium marneffei (ATCC18224) and its near taxonomic relative Talaromyces stipitatus (ATCC10500).</title>
        <authorList>
            <person name="Nierman W.C."/>
            <person name="Fedorova-Abrams N.D."/>
            <person name="Andrianopoulos A."/>
        </authorList>
    </citation>
    <scope>NUCLEOTIDE SEQUENCE [LARGE SCALE GENOMIC DNA]</scope>
    <source>
        <strain evidence="3">ATCC 10500 / CBS 375.48 / QM 6759 / NRRL 1006</strain>
    </source>
</reference>
<dbReference type="STRING" id="441959.B8MJ03"/>
<dbReference type="EMBL" id="EQ962657">
    <property type="protein sequence ID" value="EED15665.1"/>
    <property type="molecule type" value="Genomic_DNA"/>
</dbReference>
<dbReference type="OrthoDB" id="10264306at2759"/>
<dbReference type="Gene3D" id="3.90.1150.10">
    <property type="entry name" value="Aspartate Aminotransferase, domain 1"/>
    <property type="match status" value="1"/>
</dbReference>
<proteinExistence type="predicted"/>
<protein>
    <submittedName>
        <fullName evidence="2">Molybdenum cofactor sulfurase, putative</fullName>
    </submittedName>
</protein>
<name>B8MJ03_TALSN</name>
<evidence type="ECO:0000259" key="1">
    <source>
        <dbReference type="Pfam" id="PF00266"/>
    </source>
</evidence>
<dbReference type="GO" id="GO:0043545">
    <property type="term" value="P:molybdopterin cofactor metabolic process"/>
    <property type="evidence" value="ECO:0007669"/>
    <property type="project" value="TreeGrafter"/>
</dbReference>
<dbReference type="RefSeq" id="XP_002485618.1">
    <property type="nucleotide sequence ID" value="XM_002485573.1"/>
</dbReference>
<dbReference type="PANTHER" id="PTHR14237">
    <property type="entry name" value="MOLYBDOPTERIN COFACTOR SULFURASE MOSC"/>
    <property type="match status" value="1"/>
</dbReference>
<dbReference type="InterPro" id="IPR015422">
    <property type="entry name" value="PyrdxlP-dep_Trfase_small"/>
</dbReference>
<dbReference type="Proteomes" id="UP000001745">
    <property type="component" value="Unassembled WGS sequence"/>
</dbReference>
<gene>
    <name evidence="2" type="ORF">TSTA_051030</name>
</gene>
<dbReference type="PANTHER" id="PTHR14237:SF80">
    <property type="entry name" value="MOLYBDENUM COFACTOR SULFURASE"/>
    <property type="match status" value="1"/>
</dbReference>
<dbReference type="HOGENOM" id="CLU_010913_1_0_1"/>
<sequence>MYDINKIRRKEYPGLNKTCYLDYGGATPYAKSLIDISAKLWKSDLLGNPHSKSASSLRSTEYVNQARQHVLDFFRADPDDFDIVFVANATAAIKLVANCFQEKGFWYGYHTDAHTSLVGVRELADKGYHCFSSDKSLDEWIESPHLHEDDDFYLPNDLIRKDNTNRPVLDSGFIKLIGYPAQSNMNGHRTPKKWAKRIRQKGHANREGLYTLLDAAAFCSSAQLDLSDPDAAPDFVSVSFYKIFGMPDLGALIVRRKSSEILLSRQYFGGGTVDMVTAFDHFHAKKIHHVHEVLEDGTLPFHNLVMLDTGIVLHHRLFHSMDEISNHASHLALQLYTDLSRLKHANGKSVCKIYKDENSIYGDSDSQGPTVAFTVRKSNGAWVHYDYFEALASACNIQIRTGGVCNPGGIAEHLELASWELRRNYCEGYRCGEPFRVRGGKPSGIIRASLGAMSNRRDVETLVAFVKHFFVDYTRPQGYEKFTGRFPEKEQQPWFVKKLQIFPIQHFPSCSLPISSSWELNYSRLALDGEWCLVDLKSNKVRKECGIASGLMVEINSELTLLRLARSASSQVSSMELDLWELPTGNWVTDSLEQTFQGAYRLARTFTSKTLEEFFTSAFGQPTTLARFHEFKGELPVDVCVEKVEHRRPSGGIVVQFSGDVPLSNVHMVLGRTPSVVKSNEDLPQQLQFGSQLLFHSPATKLEEYNMYRCNIARYCRAPDADEDLVSQNTTINPIDLVLESHSSLTKDRQVDNRDYHFCPVVGCHEKNVDYFMLLHHLRGHASSFMKSRRRRCWFRRK</sequence>
<accession>B8MJ03</accession>
<evidence type="ECO:0000313" key="3">
    <source>
        <dbReference type="Proteomes" id="UP000001745"/>
    </source>
</evidence>
<dbReference type="InParanoid" id="B8MJ03"/>
<feature type="domain" description="Aminotransferase class V" evidence="1">
    <location>
        <begin position="177"/>
        <end position="462"/>
    </location>
</feature>
<dbReference type="PhylomeDB" id="B8MJ03"/>
<dbReference type="Pfam" id="PF00266">
    <property type="entry name" value="Aminotran_5"/>
    <property type="match status" value="2"/>
</dbReference>
<evidence type="ECO:0000313" key="2">
    <source>
        <dbReference type="EMBL" id="EED15665.1"/>
    </source>
</evidence>
<dbReference type="VEuPathDB" id="FungiDB:TSTA_051030"/>
<organism evidence="2 3">
    <name type="scientific">Talaromyces stipitatus (strain ATCC 10500 / CBS 375.48 / QM 6759 / NRRL 1006)</name>
    <name type="common">Penicillium stipitatum</name>
    <dbReference type="NCBI Taxonomy" id="441959"/>
    <lineage>
        <taxon>Eukaryota</taxon>
        <taxon>Fungi</taxon>
        <taxon>Dikarya</taxon>
        <taxon>Ascomycota</taxon>
        <taxon>Pezizomycotina</taxon>
        <taxon>Eurotiomycetes</taxon>
        <taxon>Eurotiomycetidae</taxon>
        <taxon>Eurotiales</taxon>
        <taxon>Trichocomaceae</taxon>
        <taxon>Talaromyces</taxon>
        <taxon>Talaromyces sect. Talaromyces</taxon>
    </lineage>
</organism>
<feature type="domain" description="Aminotransferase class V" evidence="1">
    <location>
        <begin position="20"/>
        <end position="103"/>
    </location>
</feature>
<dbReference type="OMA" id="CNIQIRT"/>
<dbReference type="InterPro" id="IPR015421">
    <property type="entry name" value="PyrdxlP-dep_Trfase_major"/>
</dbReference>
<dbReference type="InterPro" id="IPR015424">
    <property type="entry name" value="PyrdxlP-dep_Trfase"/>
</dbReference>
<dbReference type="GeneID" id="8109145"/>
<dbReference type="eggNOG" id="KOG2142">
    <property type="taxonomic scope" value="Eukaryota"/>
</dbReference>
<dbReference type="InterPro" id="IPR000192">
    <property type="entry name" value="Aminotrans_V_dom"/>
</dbReference>
<dbReference type="SUPFAM" id="SSF53383">
    <property type="entry name" value="PLP-dependent transferases"/>
    <property type="match status" value="1"/>
</dbReference>